<proteinExistence type="predicted"/>
<feature type="compositionally biased region" description="Polar residues" evidence="1">
    <location>
        <begin position="353"/>
        <end position="372"/>
    </location>
</feature>
<accession>A0A0J6Y3P4</accession>
<evidence type="ECO:0000313" key="2">
    <source>
        <dbReference type="EMBL" id="KMP01609.1"/>
    </source>
</evidence>
<organism evidence="2 3">
    <name type="scientific">Coccidioides immitis RMSCC 2394</name>
    <dbReference type="NCBI Taxonomy" id="404692"/>
    <lineage>
        <taxon>Eukaryota</taxon>
        <taxon>Fungi</taxon>
        <taxon>Dikarya</taxon>
        <taxon>Ascomycota</taxon>
        <taxon>Pezizomycotina</taxon>
        <taxon>Eurotiomycetes</taxon>
        <taxon>Eurotiomycetidae</taxon>
        <taxon>Onygenales</taxon>
        <taxon>Onygenaceae</taxon>
        <taxon>Coccidioides</taxon>
    </lineage>
</organism>
<dbReference type="Proteomes" id="UP000054565">
    <property type="component" value="Unassembled WGS sequence"/>
</dbReference>
<dbReference type="OrthoDB" id="4184863at2759"/>
<feature type="compositionally biased region" description="Basic residues" evidence="1">
    <location>
        <begin position="503"/>
        <end position="514"/>
    </location>
</feature>
<feature type="compositionally biased region" description="Basic and acidic residues" evidence="1">
    <location>
        <begin position="170"/>
        <end position="179"/>
    </location>
</feature>
<sequence length="540" mass="59557">MVARRPQHSPHTPRTPREGRYYRRDELSPPAPRHGHRNPPDRWVPQYRRTNPHVIYRKSMGPRSPPKWRRRPDYWRPNNELYSPPSVDLEPTFSSLSIDDRWRGEDVHHSPQKISKELSPDAREKAFAEIINGAFDSESLYLGKSAPPRLASPSETESSGIGKTGPIYRPCEEKIESLPREPSPGRPNHLYSSCEKPLQSPSIDSSASTIDGTVHQPGEMKRLMRMIRLNPNRSKEIADLVYDFLYRRTKVSQEANFEKCNGLQAKLQQLRGSSPILPQVATLSGGGDSPPRRPGGMFRGHMIDKPDPDIQSGLSAHASEATTRDTSAAVEDVELIPPTPLPGPHDFAPRHSVPSNPTSGVSDHSSNSTISYTRRDGSPLPEPLCPGAGPCCDHWIATYYNTLAALSPSSLSPEDWRAVRSALASSPESPPPFDLNEIKVCSSSSGSQGSGEVAACSGYENMTYSHQDGLPFRPKTAMGVNNGDQQEPSLRIESLNAEVFKRPSKRGLSRHKAIPRCPRTPVSSPCEICGQHHKAGSNGN</sequence>
<feature type="compositionally biased region" description="Polar residues" evidence="1">
    <location>
        <begin position="199"/>
        <end position="211"/>
    </location>
</feature>
<dbReference type="AlphaFoldDB" id="A0A0J6Y3P4"/>
<feature type="region of interest" description="Disordered" evidence="1">
    <location>
        <begin position="503"/>
        <end position="522"/>
    </location>
</feature>
<dbReference type="EMBL" id="DS028093">
    <property type="protein sequence ID" value="KMP01609.1"/>
    <property type="molecule type" value="Genomic_DNA"/>
</dbReference>
<reference evidence="3" key="1">
    <citation type="journal article" date="2010" name="Genome Res.">
        <title>Population genomic sequencing of Coccidioides fungi reveals recent hybridization and transposon control.</title>
        <authorList>
            <person name="Neafsey D.E."/>
            <person name="Barker B.M."/>
            <person name="Sharpton T.J."/>
            <person name="Stajich J.E."/>
            <person name="Park D.J."/>
            <person name="Whiston E."/>
            <person name="Hung C.-Y."/>
            <person name="McMahan C."/>
            <person name="White J."/>
            <person name="Sykes S."/>
            <person name="Heiman D."/>
            <person name="Young S."/>
            <person name="Zeng Q."/>
            <person name="Abouelleil A."/>
            <person name="Aftuck L."/>
            <person name="Bessette D."/>
            <person name="Brown A."/>
            <person name="FitzGerald M."/>
            <person name="Lui A."/>
            <person name="Macdonald J.P."/>
            <person name="Priest M."/>
            <person name="Orbach M.J."/>
            <person name="Galgiani J.N."/>
            <person name="Kirkland T.N."/>
            <person name="Cole G.T."/>
            <person name="Birren B.W."/>
            <person name="Henn M.R."/>
            <person name="Taylor J.W."/>
            <person name="Rounsley S.D."/>
        </authorList>
    </citation>
    <scope>NUCLEOTIDE SEQUENCE [LARGE SCALE GENOMIC DNA]</scope>
    <source>
        <strain evidence="3">RMSCC 2394</strain>
    </source>
</reference>
<evidence type="ECO:0000256" key="1">
    <source>
        <dbReference type="SAM" id="MobiDB-lite"/>
    </source>
</evidence>
<feature type="region of interest" description="Disordered" evidence="1">
    <location>
        <begin position="146"/>
        <end position="217"/>
    </location>
</feature>
<name>A0A0J6Y3P4_COCIT</name>
<evidence type="ECO:0000313" key="3">
    <source>
        <dbReference type="Proteomes" id="UP000054565"/>
    </source>
</evidence>
<feature type="region of interest" description="Disordered" evidence="1">
    <location>
        <begin position="281"/>
        <end position="379"/>
    </location>
</feature>
<feature type="region of interest" description="Disordered" evidence="1">
    <location>
        <begin position="1"/>
        <end position="90"/>
    </location>
</feature>
<gene>
    <name evidence="2" type="ORF">CIRG_01748</name>
</gene>
<feature type="compositionally biased region" description="Basic and acidic residues" evidence="1">
    <location>
        <begin position="15"/>
        <end position="27"/>
    </location>
</feature>
<protein>
    <submittedName>
        <fullName evidence="2">Uncharacterized protein</fullName>
    </submittedName>
</protein>